<dbReference type="Pfam" id="PF13499">
    <property type="entry name" value="EF-hand_7"/>
    <property type="match status" value="2"/>
</dbReference>
<dbReference type="InterPro" id="IPR002048">
    <property type="entry name" value="EF_hand_dom"/>
</dbReference>
<evidence type="ECO:0000256" key="3">
    <source>
        <dbReference type="ARBA" id="ARBA00022737"/>
    </source>
</evidence>
<keyword evidence="7 8" id="KW-0067">ATP-binding</keyword>
<evidence type="ECO:0000313" key="13">
    <source>
        <dbReference type="Proteomes" id="UP000324585"/>
    </source>
</evidence>
<comment type="caution">
    <text evidence="12">The sequence shown here is derived from an EMBL/GenBank/DDBJ whole genome shotgun (WGS) entry which is preliminary data.</text>
</comment>
<dbReference type="EMBL" id="VRMN01000001">
    <property type="protein sequence ID" value="KAA8498277.1"/>
    <property type="molecule type" value="Genomic_DNA"/>
</dbReference>
<dbReference type="SUPFAM" id="SSF56112">
    <property type="entry name" value="Protein kinase-like (PK-like)"/>
    <property type="match status" value="1"/>
</dbReference>
<feature type="binding site" evidence="8">
    <location>
        <position position="80"/>
    </location>
    <ligand>
        <name>ATP</name>
        <dbReference type="ChEBI" id="CHEBI:30616"/>
    </ligand>
</feature>
<feature type="domain" description="EF-hand" evidence="11">
    <location>
        <begin position="352"/>
        <end position="387"/>
    </location>
</feature>
<feature type="domain" description="Protein kinase" evidence="10">
    <location>
        <begin position="51"/>
        <end position="309"/>
    </location>
</feature>
<dbReference type="InterPro" id="IPR011992">
    <property type="entry name" value="EF-hand-dom_pair"/>
</dbReference>
<dbReference type="OMA" id="CMELCAG"/>
<organism evidence="12 13">
    <name type="scientific">Porphyridium purpureum</name>
    <name type="common">Red alga</name>
    <name type="synonym">Porphyridium cruentum</name>
    <dbReference type="NCBI Taxonomy" id="35688"/>
    <lineage>
        <taxon>Eukaryota</taxon>
        <taxon>Rhodophyta</taxon>
        <taxon>Bangiophyceae</taxon>
        <taxon>Porphyridiales</taxon>
        <taxon>Porphyridiaceae</taxon>
        <taxon>Porphyridium</taxon>
    </lineage>
</organism>
<dbReference type="PROSITE" id="PS00107">
    <property type="entry name" value="PROTEIN_KINASE_ATP"/>
    <property type="match status" value="1"/>
</dbReference>
<evidence type="ECO:0000256" key="9">
    <source>
        <dbReference type="SAM" id="MobiDB-lite"/>
    </source>
</evidence>
<keyword evidence="4 8" id="KW-0547">Nucleotide-binding</keyword>
<feature type="region of interest" description="Disordered" evidence="9">
    <location>
        <begin position="1"/>
        <end position="31"/>
    </location>
</feature>
<dbReference type="InterPro" id="IPR018247">
    <property type="entry name" value="EF_Hand_1_Ca_BS"/>
</dbReference>
<dbReference type="FunFam" id="1.10.238.10:FF:000003">
    <property type="entry name" value="Calmodulin A"/>
    <property type="match status" value="1"/>
</dbReference>
<dbReference type="InterPro" id="IPR017441">
    <property type="entry name" value="Protein_kinase_ATP_BS"/>
</dbReference>
<evidence type="ECO:0000256" key="6">
    <source>
        <dbReference type="ARBA" id="ARBA00022837"/>
    </source>
</evidence>
<dbReference type="SMART" id="SM00220">
    <property type="entry name" value="S_TKc"/>
    <property type="match status" value="1"/>
</dbReference>
<feature type="region of interest" description="Disordered" evidence="9">
    <location>
        <begin position="494"/>
        <end position="516"/>
    </location>
</feature>
<evidence type="ECO:0000256" key="7">
    <source>
        <dbReference type="ARBA" id="ARBA00022840"/>
    </source>
</evidence>
<feature type="compositionally biased region" description="Low complexity" evidence="9">
    <location>
        <begin position="22"/>
        <end position="31"/>
    </location>
</feature>
<feature type="compositionally biased region" description="Low complexity" evidence="9">
    <location>
        <begin position="1"/>
        <end position="15"/>
    </location>
</feature>
<evidence type="ECO:0000256" key="4">
    <source>
        <dbReference type="ARBA" id="ARBA00022741"/>
    </source>
</evidence>
<evidence type="ECO:0000256" key="1">
    <source>
        <dbReference type="ARBA" id="ARBA00022527"/>
    </source>
</evidence>
<dbReference type="Proteomes" id="UP000324585">
    <property type="component" value="Unassembled WGS sequence"/>
</dbReference>
<dbReference type="Pfam" id="PF00069">
    <property type="entry name" value="Pkinase"/>
    <property type="match status" value="1"/>
</dbReference>
<keyword evidence="3" id="KW-0677">Repeat</keyword>
<accession>A0A5J4Z6K1</accession>
<evidence type="ECO:0000256" key="8">
    <source>
        <dbReference type="PROSITE-ProRule" id="PRU10141"/>
    </source>
</evidence>
<dbReference type="GO" id="GO:0004674">
    <property type="term" value="F:protein serine/threonine kinase activity"/>
    <property type="evidence" value="ECO:0007669"/>
    <property type="project" value="UniProtKB-KW"/>
</dbReference>
<feature type="domain" description="EF-hand" evidence="11">
    <location>
        <begin position="424"/>
        <end position="459"/>
    </location>
</feature>
<evidence type="ECO:0000256" key="5">
    <source>
        <dbReference type="ARBA" id="ARBA00022777"/>
    </source>
</evidence>
<evidence type="ECO:0000259" key="10">
    <source>
        <dbReference type="PROSITE" id="PS50011"/>
    </source>
</evidence>
<keyword evidence="5 12" id="KW-0418">Kinase</keyword>
<dbReference type="PANTHER" id="PTHR24349">
    <property type="entry name" value="SERINE/THREONINE-PROTEIN KINASE"/>
    <property type="match status" value="1"/>
</dbReference>
<dbReference type="SMART" id="SM00054">
    <property type="entry name" value="EFh"/>
    <property type="match status" value="4"/>
</dbReference>
<dbReference type="CDD" id="cd05117">
    <property type="entry name" value="STKc_CAMK"/>
    <property type="match status" value="1"/>
</dbReference>
<dbReference type="Gene3D" id="3.30.200.20">
    <property type="entry name" value="Phosphorylase Kinase, domain 1"/>
    <property type="match status" value="1"/>
</dbReference>
<dbReference type="FunFam" id="3.30.200.20:FF:000042">
    <property type="entry name" value="Aurora kinase A"/>
    <property type="match status" value="1"/>
</dbReference>
<evidence type="ECO:0000259" key="11">
    <source>
        <dbReference type="PROSITE" id="PS50222"/>
    </source>
</evidence>
<dbReference type="PROSITE" id="PS00108">
    <property type="entry name" value="PROTEIN_KINASE_ST"/>
    <property type="match status" value="1"/>
</dbReference>
<keyword evidence="6" id="KW-0106">Calcium</keyword>
<proteinExistence type="predicted"/>
<keyword evidence="2" id="KW-0808">Transferase</keyword>
<dbReference type="PROSITE" id="PS00018">
    <property type="entry name" value="EF_HAND_1"/>
    <property type="match status" value="4"/>
</dbReference>
<dbReference type="Gene3D" id="1.10.510.10">
    <property type="entry name" value="Transferase(Phosphotransferase) domain 1"/>
    <property type="match status" value="1"/>
</dbReference>
<dbReference type="AlphaFoldDB" id="A0A5J4Z6K1"/>
<dbReference type="InterPro" id="IPR011009">
    <property type="entry name" value="Kinase-like_dom_sf"/>
</dbReference>
<evidence type="ECO:0000313" key="12">
    <source>
        <dbReference type="EMBL" id="KAA8498277.1"/>
    </source>
</evidence>
<name>A0A5J4Z6K1_PORPP</name>
<reference evidence="13" key="1">
    <citation type="journal article" date="2019" name="Nat. Commun.">
        <title>Expansion of phycobilisome linker gene families in mesophilic red algae.</title>
        <authorList>
            <person name="Lee J."/>
            <person name="Kim D."/>
            <person name="Bhattacharya D."/>
            <person name="Yoon H.S."/>
        </authorList>
    </citation>
    <scope>NUCLEOTIDE SEQUENCE [LARGE SCALE GENOMIC DNA]</scope>
    <source>
        <strain evidence="13">CCMP 1328</strain>
    </source>
</reference>
<dbReference type="GO" id="GO:0005524">
    <property type="term" value="F:ATP binding"/>
    <property type="evidence" value="ECO:0007669"/>
    <property type="project" value="UniProtKB-UniRule"/>
</dbReference>
<dbReference type="GO" id="GO:0005509">
    <property type="term" value="F:calcium ion binding"/>
    <property type="evidence" value="ECO:0007669"/>
    <property type="project" value="InterPro"/>
</dbReference>
<dbReference type="SUPFAM" id="SSF47473">
    <property type="entry name" value="EF-hand"/>
    <property type="match status" value="1"/>
</dbReference>
<feature type="domain" description="EF-hand" evidence="11">
    <location>
        <begin position="388"/>
        <end position="423"/>
    </location>
</feature>
<dbReference type="InterPro" id="IPR008271">
    <property type="entry name" value="Ser/Thr_kinase_AS"/>
</dbReference>
<feature type="domain" description="EF-hand" evidence="11">
    <location>
        <begin position="461"/>
        <end position="493"/>
    </location>
</feature>
<gene>
    <name evidence="12" type="ORF">FVE85_5862</name>
</gene>
<dbReference type="FunFam" id="1.10.510.10:FF:000571">
    <property type="entry name" value="Maternal embryonic leucine zipper kinase"/>
    <property type="match status" value="1"/>
</dbReference>
<keyword evidence="13" id="KW-1185">Reference proteome</keyword>
<keyword evidence="1" id="KW-0723">Serine/threonine-protein kinase</keyword>
<dbReference type="PROSITE" id="PS50011">
    <property type="entry name" value="PROTEIN_KINASE_DOM"/>
    <property type="match status" value="1"/>
</dbReference>
<dbReference type="OrthoDB" id="2813at2759"/>
<dbReference type="Gene3D" id="1.10.238.10">
    <property type="entry name" value="EF-hand"/>
    <property type="match status" value="1"/>
</dbReference>
<dbReference type="InterPro" id="IPR000719">
    <property type="entry name" value="Prot_kinase_dom"/>
</dbReference>
<dbReference type="InterPro" id="IPR050205">
    <property type="entry name" value="CDPK_Ser/Thr_kinases"/>
</dbReference>
<sequence>MGSCFSKAPDSAAAPAGGGTAKGAAKPAAGSGKKLKKPVLESAKLDLLADYDQGRVLGKGAFGVVTLVTKKGSGETFACKSLSKVKMVTKEDVEDVRKEVRILNIVKGHPNMVTLIDQYEDNHKVDLIMELCSGGELFDRIIQRGHYSEKDAAALMRVMLDVIAYMNKKNLIHRDLKPENFLLDGPGDDAKLKATDFGLSAELKEGEFATLQVGTPVYVAPEVLMGKYNEKCDVWSLGVILYILLCGRPPFYGKTEHDELRATLEGKYDMTRDPWPRISKEAKELVSAMLTMDINKRPRAEELLSHPWVKEGGVAPDTPLDDAVKKGLKQFSAMNKLKKRALQVMGQNLSPEELAELRKMFHAVDTDGSGSISVTELATALRKAGSNLTDSDMDDMLKAYDVDGDGTIDYSEFVTAMTNINKINTVENIEKAFAKFDKDGDGTITAEEVMEALKDCHIDLEKAKEIVKEADKNNDGMIDYEEFYEMMVKKDENVRQGDAAKKKRLPTAQDLRAEQQ</sequence>
<dbReference type="PROSITE" id="PS50222">
    <property type="entry name" value="EF_HAND_2"/>
    <property type="match status" value="4"/>
</dbReference>
<evidence type="ECO:0000256" key="2">
    <source>
        <dbReference type="ARBA" id="ARBA00022679"/>
    </source>
</evidence>
<protein>
    <submittedName>
        <fullName evidence="12">Calcium-dependent protein kinase 2</fullName>
    </submittedName>
</protein>